<comment type="subcellular location">
    <subcellularLocation>
        <location evidence="1">Nucleus</location>
    </subcellularLocation>
</comment>
<dbReference type="GO" id="GO:0008276">
    <property type="term" value="F:protein methyltransferase activity"/>
    <property type="evidence" value="ECO:0007669"/>
    <property type="project" value="TreeGrafter"/>
</dbReference>
<dbReference type="InterPro" id="IPR002052">
    <property type="entry name" value="DNA_methylase_N6_adenine_CS"/>
</dbReference>
<evidence type="ECO:0000256" key="3">
    <source>
        <dbReference type="ARBA" id="ARBA00022603"/>
    </source>
</evidence>
<dbReference type="EMBL" id="JALJOQ010000038">
    <property type="protein sequence ID" value="KAK9806452.1"/>
    <property type="molecule type" value="Genomic_DNA"/>
</dbReference>
<dbReference type="InterPro" id="IPR029063">
    <property type="entry name" value="SAM-dependent_MTases_sf"/>
</dbReference>
<comment type="similarity">
    <text evidence="2">Belongs to the eukaryotic/archaeal PrmC-related family.</text>
</comment>
<dbReference type="GO" id="GO:0035657">
    <property type="term" value="C:eRF1 methyltransferase complex"/>
    <property type="evidence" value="ECO:0007669"/>
    <property type="project" value="TreeGrafter"/>
</dbReference>
<dbReference type="Pfam" id="PF05175">
    <property type="entry name" value="MTS"/>
    <property type="match status" value="1"/>
</dbReference>
<keyword evidence="5" id="KW-0949">S-adenosyl-L-methionine</keyword>
<dbReference type="GO" id="GO:0005634">
    <property type="term" value="C:nucleus"/>
    <property type="evidence" value="ECO:0007669"/>
    <property type="project" value="UniProtKB-SubCell"/>
</dbReference>
<evidence type="ECO:0000256" key="2">
    <source>
        <dbReference type="ARBA" id="ARBA00006149"/>
    </source>
</evidence>
<evidence type="ECO:0000313" key="8">
    <source>
        <dbReference type="EMBL" id="KAK9806452.1"/>
    </source>
</evidence>
<dbReference type="Gene3D" id="3.40.50.150">
    <property type="entry name" value="Vaccinia Virus protein VP39"/>
    <property type="match status" value="1"/>
</dbReference>
<comment type="caution">
    <text evidence="8">The sequence shown here is derived from an EMBL/GenBank/DDBJ whole genome shotgun (WGS) entry which is preliminary data.</text>
</comment>
<dbReference type="AlphaFoldDB" id="A0AAW1PCY6"/>
<dbReference type="PANTHER" id="PTHR45875">
    <property type="entry name" value="METHYLTRANSFERASE N6AMT1"/>
    <property type="match status" value="1"/>
</dbReference>
<accession>A0AAW1PCY6</accession>
<dbReference type="GO" id="GO:0008757">
    <property type="term" value="F:S-adenosylmethionine-dependent methyltransferase activity"/>
    <property type="evidence" value="ECO:0007669"/>
    <property type="project" value="TreeGrafter"/>
</dbReference>
<proteinExistence type="inferred from homology"/>
<name>A0AAW1PCY6_9CHLO</name>
<gene>
    <name evidence="8" type="ORF">WJX73_009070</name>
</gene>
<dbReference type="InterPro" id="IPR052190">
    <property type="entry name" value="Euk-Arch_PrmC-MTase"/>
</dbReference>
<feature type="domain" description="Methyltransferase small" evidence="7">
    <location>
        <begin position="47"/>
        <end position="129"/>
    </location>
</feature>
<evidence type="ECO:0000256" key="1">
    <source>
        <dbReference type="ARBA" id="ARBA00004123"/>
    </source>
</evidence>
<dbReference type="GO" id="GO:0003676">
    <property type="term" value="F:nucleic acid binding"/>
    <property type="evidence" value="ECO:0007669"/>
    <property type="project" value="InterPro"/>
</dbReference>
<dbReference type="Proteomes" id="UP001465755">
    <property type="component" value="Unassembled WGS sequence"/>
</dbReference>
<evidence type="ECO:0000256" key="4">
    <source>
        <dbReference type="ARBA" id="ARBA00022679"/>
    </source>
</evidence>
<keyword evidence="6" id="KW-0539">Nucleus</keyword>
<dbReference type="PROSITE" id="PS00092">
    <property type="entry name" value="N6_MTASE"/>
    <property type="match status" value="1"/>
</dbReference>
<keyword evidence="9" id="KW-1185">Reference proteome</keyword>
<dbReference type="GO" id="GO:0032259">
    <property type="term" value="P:methylation"/>
    <property type="evidence" value="ECO:0007669"/>
    <property type="project" value="UniProtKB-KW"/>
</dbReference>
<dbReference type="PANTHER" id="PTHR45875:SF1">
    <property type="entry name" value="METHYLTRANSFERASE N6AMT1"/>
    <property type="match status" value="1"/>
</dbReference>
<sequence length="210" mass="22803">MSSEHPQAQIRLTHFDASVYEPSDDSFTLVDALCAAAANWRSSSPEIVLEVGCGSGYIICSIASILKSLGHTALMLATDINANATAVTSGTLKAHQVAAVDILCAEFAKPLMHRLRHRVDLLVFNPPYVPTPLEEVQRQGIAQAWAGGPHGRVIIDQFLPLVAELLSDHGQLFLVTIAQNDPQGILQELRKYDLTGEVCATLHRAFPWQA</sequence>
<reference evidence="8 9" key="1">
    <citation type="journal article" date="2024" name="Nat. Commun.">
        <title>Phylogenomics reveals the evolutionary origins of lichenization in chlorophyte algae.</title>
        <authorList>
            <person name="Puginier C."/>
            <person name="Libourel C."/>
            <person name="Otte J."/>
            <person name="Skaloud P."/>
            <person name="Haon M."/>
            <person name="Grisel S."/>
            <person name="Petersen M."/>
            <person name="Berrin J.G."/>
            <person name="Delaux P.M."/>
            <person name="Dal Grande F."/>
            <person name="Keller J."/>
        </authorList>
    </citation>
    <scope>NUCLEOTIDE SEQUENCE [LARGE SCALE GENOMIC DNA]</scope>
    <source>
        <strain evidence="8 9">SAG 2036</strain>
    </source>
</reference>
<dbReference type="InterPro" id="IPR007848">
    <property type="entry name" value="Small_mtfrase_dom"/>
</dbReference>
<keyword evidence="3" id="KW-0489">Methyltransferase</keyword>
<evidence type="ECO:0000256" key="5">
    <source>
        <dbReference type="ARBA" id="ARBA00022691"/>
    </source>
</evidence>
<keyword evidence="4" id="KW-0808">Transferase</keyword>
<dbReference type="SUPFAM" id="SSF53335">
    <property type="entry name" value="S-adenosyl-L-methionine-dependent methyltransferases"/>
    <property type="match status" value="1"/>
</dbReference>
<organism evidence="8 9">
    <name type="scientific">Symbiochloris irregularis</name>
    <dbReference type="NCBI Taxonomy" id="706552"/>
    <lineage>
        <taxon>Eukaryota</taxon>
        <taxon>Viridiplantae</taxon>
        <taxon>Chlorophyta</taxon>
        <taxon>core chlorophytes</taxon>
        <taxon>Trebouxiophyceae</taxon>
        <taxon>Trebouxiales</taxon>
        <taxon>Trebouxiaceae</taxon>
        <taxon>Symbiochloris</taxon>
    </lineage>
</organism>
<evidence type="ECO:0000259" key="7">
    <source>
        <dbReference type="Pfam" id="PF05175"/>
    </source>
</evidence>
<protein>
    <recommendedName>
        <fullName evidence="7">Methyltransferase small domain-containing protein</fullName>
    </recommendedName>
</protein>
<evidence type="ECO:0000313" key="9">
    <source>
        <dbReference type="Proteomes" id="UP001465755"/>
    </source>
</evidence>
<dbReference type="CDD" id="cd02440">
    <property type="entry name" value="AdoMet_MTases"/>
    <property type="match status" value="1"/>
</dbReference>
<dbReference type="FunFam" id="3.40.50.150:FF:000077">
    <property type="entry name" value="HemK methyltransferase family member 2"/>
    <property type="match status" value="1"/>
</dbReference>
<evidence type="ECO:0000256" key="6">
    <source>
        <dbReference type="ARBA" id="ARBA00023242"/>
    </source>
</evidence>